<organism evidence="1 2">
    <name type="scientific">Allacma fusca</name>
    <dbReference type="NCBI Taxonomy" id="39272"/>
    <lineage>
        <taxon>Eukaryota</taxon>
        <taxon>Metazoa</taxon>
        <taxon>Ecdysozoa</taxon>
        <taxon>Arthropoda</taxon>
        <taxon>Hexapoda</taxon>
        <taxon>Collembola</taxon>
        <taxon>Symphypleona</taxon>
        <taxon>Sminthuridae</taxon>
        <taxon>Allacma</taxon>
    </lineage>
</organism>
<dbReference type="AlphaFoldDB" id="A0A8J2L0S2"/>
<keyword evidence="2" id="KW-1185">Reference proteome</keyword>
<dbReference type="Proteomes" id="UP000708208">
    <property type="component" value="Unassembled WGS sequence"/>
</dbReference>
<evidence type="ECO:0000313" key="2">
    <source>
        <dbReference type="Proteomes" id="UP000708208"/>
    </source>
</evidence>
<comment type="caution">
    <text evidence="1">The sequence shown here is derived from an EMBL/GenBank/DDBJ whole genome shotgun (WGS) entry which is preliminary data.</text>
</comment>
<accession>A0A8J2L0S2</accession>
<gene>
    <name evidence="1" type="ORF">AFUS01_LOCUS35216</name>
</gene>
<reference evidence="1" key="1">
    <citation type="submission" date="2021-06" db="EMBL/GenBank/DDBJ databases">
        <authorList>
            <person name="Hodson N. C."/>
            <person name="Mongue J. A."/>
            <person name="Jaron S. K."/>
        </authorList>
    </citation>
    <scope>NUCLEOTIDE SEQUENCE</scope>
</reference>
<feature type="non-terminal residue" evidence="1">
    <location>
        <position position="1"/>
    </location>
</feature>
<proteinExistence type="predicted"/>
<evidence type="ECO:0000313" key="1">
    <source>
        <dbReference type="EMBL" id="CAG7825091.1"/>
    </source>
</evidence>
<protein>
    <submittedName>
        <fullName evidence="1">Uncharacterized protein</fullName>
    </submittedName>
</protein>
<name>A0A8J2L0S2_9HEXA</name>
<sequence length="31" mass="3661">WDGSERMTPEEGLEHPWITSCNNNVYPTIRK</sequence>
<dbReference type="EMBL" id="CAJVCH010534935">
    <property type="protein sequence ID" value="CAG7825091.1"/>
    <property type="molecule type" value="Genomic_DNA"/>
</dbReference>